<dbReference type="AlphaFoldDB" id="A0AAN9A0R6"/>
<evidence type="ECO:0000313" key="7">
    <source>
        <dbReference type="EMBL" id="KAK7068050.1"/>
    </source>
</evidence>
<dbReference type="SUPFAM" id="SSF55658">
    <property type="entry name" value="L9 N-domain-like"/>
    <property type="match status" value="1"/>
</dbReference>
<evidence type="ECO:0000256" key="5">
    <source>
        <dbReference type="ARBA" id="ARBA00035381"/>
    </source>
</evidence>
<dbReference type="InterPro" id="IPR000244">
    <property type="entry name" value="Ribosomal_bL9"/>
</dbReference>
<organism evidence="7 8">
    <name type="scientific">Halocaridina rubra</name>
    <name type="common">Hawaiian red shrimp</name>
    <dbReference type="NCBI Taxonomy" id="373956"/>
    <lineage>
        <taxon>Eukaryota</taxon>
        <taxon>Metazoa</taxon>
        <taxon>Ecdysozoa</taxon>
        <taxon>Arthropoda</taxon>
        <taxon>Crustacea</taxon>
        <taxon>Multicrustacea</taxon>
        <taxon>Malacostraca</taxon>
        <taxon>Eumalacostraca</taxon>
        <taxon>Eucarida</taxon>
        <taxon>Decapoda</taxon>
        <taxon>Pleocyemata</taxon>
        <taxon>Caridea</taxon>
        <taxon>Atyoidea</taxon>
        <taxon>Atyidae</taxon>
        <taxon>Halocaridina</taxon>
    </lineage>
</organism>
<keyword evidence="8" id="KW-1185">Reference proteome</keyword>
<proteinExistence type="inferred from homology"/>
<dbReference type="GO" id="GO:0003735">
    <property type="term" value="F:structural constituent of ribosome"/>
    <property type="evidence" value="ECO:0007669"/>
    <property type="project" value="InterPro"/>
</dbReference>
<dbReference type="GO" id="GO:0005840">
    <property type="term" value="C:ribosome"/>
    <property type="evidence" value="ECO:0007669"/>
    <property type="project" value="UniProtKB-KW"/>
</dbReference>
<evidence type="ECO:0000313" key="8">
    <source>
        <dbReference type="Proteomes" id="UP001381693"/>
    </source>
</evidence>
<feature type="non-terminal residue" evidence="7">
    <location>
        <position position="1"/>
    </location>
</feature>
<sequence length="190" mass="22088">LGSKYDMVEVPPHRARNHLLLPKLAVYASPENIEKYKDMKPETDEEEQPSSPFARRTAYWLSLRVLNISMNVKKPWKLEPWHVRVAFRKAGIIVPEETITMPSKPIEGPDLSLQHKEFLIKVKINNKEEALVRCRINHTSAIPKERVLSKPYHWLYTAEPLFPEEGPLLEKIAKSNRLTRFPEDEEDDGV</sequence>
<dbReference type="GO" id="GO:0006412">
    <property type="term" value="P:translation"/>
    <property type="evidence" value="ECO:0007669"/>
    <property type="project" value="InterPro"/>
</dbReference>
<dbReference type="EMBL" id="JAXCGZ010017475">
    <property type="protein sequence ID" value="KAK7068050.1"/>
    <property type="molecule type" value="Genomic_DNA"/>
</dbReference>
<comment type="similarity">
    <text evidence="1">Belongs to the bacterial ribosomal protein bL9 family.</text>
</comment>
<evidence type="ECO:0000259" key="6">
    <source>
        <dbReference type="Pfam" id="PF01281"/>
    </source>
</evidence>
<keyword evidence="3" id="KW-0687">Ribonucleoprotein</keyword>
<evidence type="ECO:0000256" key="4">
    <source>
        <dbReference type="ARBA" id="ARBA00035194"/>
    </source>
</evidence>
<keyword evidence="2 7" id="KW-0689">Ribosomal protein</keyword>
<evidence type="ECO:0000256" key="1">
    <source>
        <dbReference type="ARBA" id="ARBA00010605"/>
    </source>
</evidence>
<evidence type="ECO:0000256" key="2">
    <source>
        <dbReference type="ARBA" id="ARBA00022980"/>
    </source>
</evidence>
<comment type="caution">
    <text evidence="7">The sequence shown here is derived from an EMBL/GenBank/DDBJ whole genome shotgun (WGS) entry which is preliminary data.</text>
</comment>
<dbReference type="InterPro" id="IPR020070">
    <property type="entry name" value="Ribosomal_bL9_N"/>
</dbReference>
<dbReference type="InterPro" id="IPR009027">
    <property type="entry name" value="Ribosomal_bL9/RNase_H1_N"/>
</dbReference>
<dbReference type="PANTHER" id="PTHR21368">
    <property type="entry name" value="50S RIBOSOMAL PROTEIN L9"/>
    <property type="match status" value="1"/>
</dbReference>
<feature type="domain" description="Ribosomal protein L9" evidence="6">
    <location>
        <begin position="1"/>
        <end position="36"/>
    </location>
</feature>
<dbReference type="GO" id="GO:1990904">
    <property type="term" value="C:ribonucleoprotein complex"/>
    <property type="evidence" value="ECO:0007669"/>
    <property type="project" value="UniProtKB-KW"/>
</dbReference>
<dbReference type="Proteomes" id="UP001381693">
    <property type="component" value="Unassembled WGS sequence"/>
</dbReference>
<protein>
    <recommendedName>
        <fullName evidence="4">Large ribosomal subunit protein bL9m</fullName>
    </recommendedName>
    <alternativeName>
        <fullName evidence="5">39S ribosomal protein L9, mitochondrial</fullName>
    </alternativeName>
</protein>
<reference evidence="7 8" key="1">
    <citation type="submission" date="2023-11" db="EMBL/GenBank/DDBJ databases">
        <title>Halocaridina rubra genome assembly.</title>
        <authorList>
            <person name="Smith C."/>
        </authorList>
    </citation>
    <scope>NUCLEOTIDE SEQUENCE [LARGE SCALE GENOMIC DNA]</scope>
    <source>
        <strain evidence="7">EP-1</strain>
        <tissue evidence="7">Whole</tissue>
    </source>
</reference>
<dbReference type="InterPro" id="IPR036935">
    <property type="entry name" value="Ribosomal_bL9_N_sf"/>
</dbReference>
<evidence type="ECO:0000256" key="3">
    <source>
        <dbReference type="ARBA" id="ARBA00023274"/>
    </source>
</evidence>
<name>A0AAN9A0R6_HALRR</name>
<accession>A0AAN9A0R6</accession>
<gene>
    <name evidence="7" type="primary">MRPL9</name>
    <name evidence="7" type="ORF">SK128_008054</name>
</gene>
<dbReference type="Gene3D" id="3.40.5.10">
    <property type="entry name" value="Ribosomal protein L9, N-terminal domain"/>
    <property type="match status" value="1"/>
</dbReference>
<dbReference type="Pfam" id="PF01281">
    <property type="entry name" value="Ribosomal_L9_N"/>
    <property type="match status" value="1"/>
</dbReference>